<evidence type="ECO:0000313" key="4">
    <source>
        <dbReference type="Proteomes" id="UP001314170"/>
    </source>
</evidence>
<dbReference type="InterPro" id="IPR025315">
    <property type="entry name" value="DUF4220"/>
</dbReference>
<feature type="transmembrane region" description="Helical" evidence="1">
    <location>
        <begin position="109"/>
        <end position="129"/>
    </location>
</feature>
<dbReference type="AlphaFoldDB" id="A0AAV1RWG4"/>
<organism evidence="3 4">
    <name type="scientific">Dovyalis caffra</name>
    <dbReference type="NCBI Taxonomy" id="77055"/>
    <lineage>
        <taxon>Eukaryota</taxon>
        <taxon>Viridiplantae</taxon>
        <taxon>Streptophyta</taxon>
        <taxon>Embryophyta</taxon>
        <taxon>Tracheophyta</taxon>
        <taxon>Spermatophyta</taxon>
        <taxon>Magnoliopsida</taxon>
        <taxon>eudicotyledons</taxon>
        <taxon>Gunneridae</taxon>
        <taxon>Pentapetalae</taxon>
        <taxon>rosids</taxon>
        <taxon>fabids</taxon>
        <taxon>Malpighiales</taxon>
        <taxon>Salicaceae</taxon>
        <taxon>Flacourtieae</taxon>
        <taxon>Dovyalis</taxon>
    </lineage>
</organism>
<keyword evidence="4" id="KW-1185">Reference proteome</keyword>
<sequence>MHLQSRIEEQNLRREVVVFMSTEPIEEVSGFSNIISEAKYLHEAHFLFRTLKLLFADYLVTFPTRMISSRILESKSATEAFKLIEVELGLMFDVLFTKAMTEVNWQPRFILRFINFLSSVSALLAFSLMTRNFHAYSKFDIIISYLLMVGAIVLEVYSAILMLFSDWAMLWLTKQRKQLADSIYRVISSSRLLSSFSNNKRWKGSVAQLELSHSEEISKGHKRKFFSNGNIQSWEVVGDDLKELIFNYLLDKRSRYMVDQKMILEERGDQVLKRKGCFEKLGWSVIERDFHESFLAWHFVTHHYSEKLGHSDSIHCKMSRSLCDYMMYLRSDLPFMLPKELGEAKYKQALTQGGINLTISIQSLLDDGSIEEKWEMISEVLVEMLTYAASHCGWKEHTKALTQGGELLTFVAVLMSHLGLSQQCLYENQ</sequence>
<reference evidence="3 4" key="1">
    <citation type="submission" date="2024-01" db="EMBL/GenBank/DDBJ databases">
        <authorList>
            <person name="Waweru B."/>
        </authorList>
    </citation>
    <scope>NUCLEOTIDE SEQUENCE [LARGE SCALE GENOMIC DNA]</scope>
</reference>
<keyword evidence="1" id="KW-0472">Membrane</keyword>
<evidence type="ECO:0000256" key="1">
    <source>
        <dbReference type="SAM" id="Phobius"/>
    </source>
</evidence>
<proteinExistence type="predicted"/>
<comment type="caution">
    <text evidence="3">The sequence shown here is derived from an EMBL/GenBank/DDBJ whole genome shotgun (WGS) entry which is preliminary data.</text>
</comment>
<name>A0AAV1RWG4_9ROSI</name>
<protein>
    <recommendedName>
        <fullName evidence="2">DUF4220 domain-containing protein</fullName>
    </recommendedName>
</protein>
<accession>A0AAV1RWG4</accession>
<feature type="domain" description="DUF4220" evidence="2">
    <location>
        <begin position="37"/>
        <end position="212"/>
    </location>
</feature>
<dbReference type="EMBL" id="CAWUPB010001159">
    <property type="protein sequence ID" value="CAK7340180.1"/>
    <property type="molecule type" value="Genomic_DNA"/>
</dbReference>
<gene>
    <name evidence="3" type="ORF">DCAF_LOCUS15261</name>
</gene>
<dbReference type="Pfam" id="PF04578">
    <property type="entry name" value="DUF594"/>
    <property type="match status" value="1"/>
</dbReference>
<evidence type="ECO:0000259" key="2">
    <source>
        <dbReference type="Pfam" id="PF13968"/>
    </source>
</evidence>
<keyword evidence="1" id="KW-0812">Transmembrane</keyword>
<evidence type="ECO:0000313" key="3">
    <source>
        <dbReference type="EMBL" id="CAK7340180.1"/>
    </source>
</evidence>
<dbReference type="Proteomes" id="UP001314170">
    <property type="component" value="Unassembled WGS sequence"/>
</dbReference>
<dbReference type="InterPro" id="IPR007658">
    <property type="entry name" value="DUF594"/>
</dbReference>
<keyword evidence="1" id="KW-1133">Transmembrane helix</keyword>
<dbReference type="PANTHER" id="PTHR31325">
    <property type="entry name" value="OS01G0798800 PROTEIN-RELATED"/>
    <property type="match status" value="1"/>
</dbReference>
<dbReference type="Pfam" id="PF13968">
    <property type="entry name" value="DUF4220"/>
    <property type="match status" value="1"/>
</dbReference>
<feature type="transmembrane region" description="Helical" evidence="1">
    <location>
        <begin position="141"/>
        <end position="164"/>
    </location>
</feature>